<feature type="transmembrane region" description="Helical" evidence="6">
    <location>
        <begin position="29"/>
        <end position="46"/>
    </location>
</feature>
<keyword evidence="9" id="KW-1185">Reference proteome</keyword>
<dbReference type="SUPFAM" id="SSF103481">
    <property type="entry name" value="Multidrug resistance efflux transporter EmrE"/>
    <property type="match status" value="2"/>
</dbReference>
<dbReference type="AlphaFoldDB" id="A0A1H5RRW8"/>
<dbReference type="InterPro" id="IPR050638">
    <property type="entry name" value="AA-Vitamin_Transporters"/>
</dbReference>
<feature type="transmembrane region" description="Helical" evidence="6">
    <location>
        <begin position="169"/>
        <end position="190"/>
    </location>
</feature>
<evidence type="ECO:0000313" key="8">
    <source>
        <dbReference type="EMBL" id="SEF40874.1"/>
    </source>
</evidence>
<keyword evidence="2" id="KW-1003">Cell membrane</keyword>
<evidence type="ECO:0000256" key="3">
    <source>
        <dbReference type="ARBA" id="ARBA00022692"/>
    </source>
</evidence>
<keyword evidence="5 6" id="KW-0472">Membrane</keyword>
<feature type="domain" description="EamA" evidence="7">
    <location>
        <begin position="141"/>
        <end position="273"/>
    </location>
</feature>
<evidence type="ECO:0000256" key="6">
    <source>
        <dbReference type="SAM" id="Phobius"/>
    </source>
</evidence>
<comment type="subcellular location">
    <subcellularLocation>
        <location evidence="1">Cell membrane</location>
        <topology evidence="1">Multi-pass membrane protein</topology>
    </subcellularLocation>
</comment>
<proteinExistence type="predicted"/>
<keyword evidence="4 6" id="KW-1133">Transmembrane helix</keyword>
<dbReference type="GO" id="GO:0005886">
    <property type="term" value="C:plasma membrane"/>
    <property type="evidence" value="ECO:0007669"/>
    <property type="project" value="UniProtKB-SubCell"/>
</dbReference>
<organism evidence="8 9">
    <name type="scientific">Vibrio hangzhouensis</name>
    <dbReference type="NCBI Taxonomy" id="462991"/>
    <lineage>
        <taxon>Bacteria</taxon>
        <taxon>Pseudomonadati</taxon>
        <taxon>Pseudomonadota</taxon>
        <taxon>Gammaproteobacteria</taxon>
        <taxon>Vibrionales</taxon>
        <taxon>Vibrionaceae</taxon>
        <taxon>Vibrio</taxon>
    </lineage>
</organism>
<evidence type="ECO:0000313" key="9">
    <source>
        <dbReference type="Proteomes" id="UP000236721"/>
    </source>
</evidence>
<evidence type="ECO:0000256" key="5">
    <source>
        <dbReference type="ARBA" id="ARBA00023136"/>
    </source>
</evidence>
<dbReference type="EMBL" id="FNVG01000001">
    <property type="protein sequence ID" value="SEF40874.1"/>
    <property type="molecule type" value="Genomic_DNA"/>
</dbReference>
<feature type="transmembrane region" description="Helical" evidence="6">
    <location>
        <begin position="202"/>
        <end position="220"/>
    </location>
</feature>
<reference evidence="9" key="1">
    <citation type="submission" date="2016-10" db="EMBL/GenBank/DDBJ databases">
        <authorList>
            <person name="Varghese N."/>
            <person name="Submissions S."/>
        </authorList>
    </citation>
    <scope>NUCLEOTIDE SEQUENCE [LARGE SCALE GENOMIC DNA]</scope>
    <source>
        <strain evidence="9">CGMCC 1.7062</strain>
    </source>
</reference>
<evidence type="ECO:0000256" key="2">
    <source>
        <dbReference type="ARBA" id="ARBA00022475"/>
    </source>
</evidence>
<dbReference type="Proteomes" id="UP000236721">
    <property type="component" value="Unassembled WGS sequence"/>
</dbReference>
<sequence>MNPAHLVAVITILMWSSLAVLTVSVKHISPLLSVGLVLIVASLPGLRYWRQWNMPIKYWIFSITGMFGYHYLLFDAFAKAPAINVNLIQYLWPLFIVLGSPLVTRLPLNWGHILGGILGFGGIAIALSPSEGSFSGKYLLGYTEALLAALLWTFYTLSNKKNKHMSISTVAGICFISGVLSVVCYFLVMPSSQGVTLDGKDVLSIIALGLGPMGLAFYTWDYAVRHGDPRFIGTLCYFTPLISTLLMVFVYQDIELEMVHLIALAFVSIGALLGRIVKDRPSRRAQISKQYLQ</sequence>
<gene>
    <name evidence="8" type="ORF">SAMN04488244_10182</name>
</gene>
<dbReference type="InterPro" id="IPR000620">
    <property type="entry name" value="EamA_dom"/>
</dbReference>
<feature type="domain" description="EamA" evidence="7">
    <location>
        <begin position="4"/>
        <end position="126"/>
    </location>
</feature>
<dbReference type="PANTHER" id="PTHR32322:SF18">
    <property type="entry name" value="S-ADENOSYLMETHIONINE_S-ADENOSYLHOMOCYSTEINE TRANSPORTER"/>
    <property type="match status" value="1"/>
</dbReference>
<dbReference type="OrthoDB" id="7065924at2"/>
<feature type="transmembrane region" description="Helical" evidence="6">
    <location>
        <begin position="139"/>
        <end position="157"/>
    </location>
</feature>
<feature type="transmembrane region" description="Helical" evidence="6">
    <location>
        <begin position="58"/>
        <end position="77"/>
    </location>
</feature>
<dbReference type="PANTHER" id="PTHR32322">
    <property type="entry name" value="INNER MEMBRANE TRANSPORTER"/>
    <property type="match status" value="1"/>
</dbReference>
<dbReference type="Pfam" id="PF00892">
    <property type="entry name" value="EamA"/>
    <property type="match status" value="2"/>
</dbReference>
<feature type="transmembrane region" description="Helical" evidence="6">
    <location>
        <begin position="110"/>
        <end position="127"/>
    </location>
</feature>
<dbReference type="RefSeq" id="WP_103878342.1">
    <property type="nucleotide sequence ID" value="NZ_FNVG01000001.1"/>
</dbReference>
<evidence type="ECO:0000256" key="1">
    <source>
        <dbReference type="ARBA" id="ARBA00004651"/>
    </source>
</evidence>
<feature type="transmembrane region" description="Helical" evidence="6">
    <location>
        <begin position="83"/>
        <end position="103"/>
    </location>
</feature>
<name>A0A1H5RRW8_9VIBR</name>
<keyword evidence="3 6" id="KW-0812">Transmembrane</keyword>
<dbReference type="InterPro" id="IPR037185">
    <property type="entry name" value="EmrE-like"/>
</dbReference>
<protein>
    <submittedName>
        <fullName evidence="8">Permease of the drug/metabolite transporter (DMT) superfamily</fullName>
    </submittedName>
</protein>
<feature type="transmembrane region" description="Helical" evidence="6">
    <location>
        <begin position="232"/>
        <end position="252"/>
    </location>
</feature>
<feature type="transmembrane region" description="Helical" evidence="6">
    <location>
        <begin position="258"/>
        <end position="277"/>
    </location>
</feature>
<evidence type="ECO:0000256" key="4">
    <source>
        <dbReference type="ARBA" id="ARBA00022989"/>
    </source>
</evidence>
<evidence type="ECO:0000259" key="7">
    <source>
        <dbReference type="Pfam" id="PF00892"/>
    </source>
</evidence>
<accession>A0A1H5RRW8</accession>